<dbReference type="EMBL" id="JAAALK010000283">
    <property type="protein sequence ID" value="KAG8069822.1"/>
    <property type="molecule type" value="Genomic_DNA"/>
</dbReference>
<feature type="region of interest" description="Disordered" evidence="1">
    <location>
        <begin position="1"/>
        <end position="57"/>
    </location>
</feature>
<accession>A0A8J5SIN6</accession>
<sequence length="80" mass="8036">MVEGSDGDTVAGLGVPIPAAGSSAPGKWRSGRGVQRCGVGKSSAWQVHDDGGESNDVAELSAGAGYLRSSSWPTDRSMAS</sequence>
<gene>
    <name evidence="2" type="ORF">GUJ93_ZPchr0006g41159</name>
</gene>
<keyword evidence="3" id="KW-1185">Reference proteome</keyword>
<evidence type="ECO:0000313" key="2">
    <source>
        <dbReference type="EMBL" id="KAG8069822.1"/>
    </source>
</evidence>
<evidence type="ECO:0000313" key="3">
    <source>
        <dbReference type="Proteomes" id="UP000729402"/>
    </source>
</evidence>
<name>A0A8J5SIN6_ZIZPA</name>
<protein>
    <submittedName>
        <fullName evidence="2">Uncharacterized protein</fullName>
    </submittedName>
</protein>
<comment type="caution">
    <text evidence="2">The sequence shown here is derived from an EMBL/GenBank/DDBJ whole genome shotgun (WGS) entry which is preliminary data.</text>
</comment>
<proteinExistence type="predicted"/>
<evidence type="ECO:0000256" key="1">
    <source>
        <dbReference type="SAM" id="MobiDB-lite"/>
    </source>
</evidence>
<organism evidence="2 3">
    <name type="scientific">Zizania palustris</name>
    <name type="common">Northern wild rice</name>
    <dbReference type="NCBI Taxonomy" id="103762"/>
    <lineage>
        <taxon>Eukaryota</taxon>
        <taxon>Viridiplantae</taxon>
        <taxon>Streptophyta</taxon>
        <taxon>Embryophyta</taxon>
        <taxon>Tracheophyta</taxon>
        <taxon>Spermatophyta</taxon>
        <taxon>Magnoliopsida</taxon>
        <taxon>Liliopsida</taxon>
        <taxon>Poales</taxon>
        <taxon>Poaceae</taxon>
        <taxon>BOP clade</taxon>
        <taxon>Oryzoideae</taxon>
        <taxon>Oryzeae</taxon>
        <taxon>Zizaniinae</taxon>
        <taxon>Zizania</taxon>
    </lineage>
</organism>
<reference evidence="2" key="2">
    <citation type="submission" date="2021-02" db="EMBL/GenBank/DDBJ databases">
        <authorList>
            <person name="Kimball J.A."/>
            <person name="Haas M.W."/>
            <person name="Macchietto M."/>
            <person name="Kono T."/>
            <person name="Duquette J."/>
            <person name="Shao M."/>
        </authorList>
    </citation>
    <scope>NUCLEOTIDE SEQUENCE</scope>
    <source>
        <tissue evidence="2">Fresh leaf tissue</tissue>
    </source>
</reference>
<dbReference type="Proteomes" id="UP000729402">
    <property type="component" value="Unassembled WGS sequence"/>
</dbReference>
<reference evidence="2" key="1">
    <citation type="journal article" date="2021" name="bioRxiv">
        <title>Whole Genome Assembly and Annotation of Northern Wild Rice, Zizania palustris L., Supports a Whole Genome Duplication in the Zizania Genus.</title>
        <authorList>
            <person name="Haas M."/>
            <person name="Kono T."/>
            <person name="Macchietto M."/>
            <person name="Millas R."/>
            <person name="McGilp L."/>
            <person name="Shao M."/>
            <person name="Duquette J."/>
            <person name="Hirsch C.N."/>
            <person name="Kimball J."/>
        </authorList>
    </citation>
    <scope>NUCLEOTIDE SEQUENCE</scope>
    <source>
        <tissue evidence="2">Fresh leaf tissue</tissue>
    </source>
</reference>
<dbReference type="AlphaFoldDB" id="A0A8J5SIN6"/>